<dbReference type="Gramene" id="ESQ49899">
    <property type="protein sequence ID" value="ESQ49899"/>
    <property type="gene ID" value="EUTSA_v10022338mg"/>
</dbReference>
<keyword evidence="3" id="KW-1185">Reference proteome</keyword>
<feature type="compositionally biased region" description="Basic and acidic residues" evidence="1">
    <location>
        <begin position="211"/>
        <end position="239"/>
    </location>
</feature>
<dbReference type="Proteomes" id="UP000030689">
    <property type="component" value="Unassembled WGS sequence"/>
</dbReference>
<feature type="compositionally biased region" description="Basic and acidic residues" evidence="1">
    <location>
        <begin position="1"/>
        <end position="13"/>
    </location>
</feature>
<feature type="region of interest" description="Disordered" evidence="1">
    <location>
        <begin position="162"/>
        <end position="259"/>
    </location>
</feature>
<reference evidence="2 3" key="1">
    <citation type="journal article" date="2013" name="Front. Plant Sci.">
        <title>The Reference Genome of the Halophytic Plant Eutrema salsugineum.</title>
        <authorList>
            <person name="Yang R."/>
            <person name="Jarvis D.E."/>
            <person name="Chen H."/>
            <person name="Beilstein M.A."/>
            <person name="Grimwood J."/>
            <person name="Jenkins J."/>
            <person name="Shu S."/>
            <person name="Prochnik S."/>
            <person name="Xin M."/>
            <person name="Ma C."/>
            <person name="Schmutz J."/>
            <person name="Wing R.A."/>
            <person name="Mitchell-Olds T."/>
            <person name="Schumaker K.S."/>
            <person name="Wang X."/>
        </authorList>
    </citation>
    <scope>NUCLEOTIDE SEQUENCE [LARGE SCALE GENOMIC DNA]</scope>
</reference>
<evidence type="ECO:0000313" key="3">
    <source>
        <dbReference type="Proteomes" id="UP000030689"/>
    </source>
</evidence>
<feature type="compositionally biased region" description="Polar residues" evidence="1">
    <location>
        <begin position="315"/>
        <end position="331"/>
    </location>
</feature>
<gene>
    <name evidence="2" type="ORF">EUTSA_v10022338mg</name>
</gene>
<dbReference type="STRING" id="72664.V4M195"/>
<dbReference type="PANTHER" id="PTHR33673">
    <property type="entry name" value="SUPPRESSOR SRP40-LIKE PROTEIN"/>
    <property type="match status" value="1"/>
</dbReference>
<name>V4M195_EUTSA</name>
<dbReference type="KEGG" id="eus:EUTSA_v10022338mg"/>
<dbReference type="OMA" id="DEWNGAN"/>
<dbReference type="PANTHER" id="PTHR33673:SF26">
    <property type="entry name" value="PININ-LIKE PROTEIN"/>
    <property type="match status" value="1"/>
</dbReference>
<sequence length="365" mass="41051">METKLSESKEQQWKDSMSLSSSSRSSSITSESSDGHFDIRHFPLPKPSLSAPEAQKQRESHQAYNSSVSSYTSSSWSSNHLIDLPGYDPNRIPPAVFSSKPGNSMEWSIASNESLFSIHDGNFSISTAALRLAEIPRFEEPCQEITEINLVPLPPSVKKLTEHEKETITENKPNQVEKPVSEIDDKLEEKKMIESESDDEHENNDEEEDMIEAKVTVEIETQKPEEKLVEDVKKNKPAEDSISTVSHSPSISCRSDTSNNSIGSFAFPVLQKEDGVNKTPSVEIRGNVSHKRNPEYMLPQSPPMQPAQPQPQPYLESSTPAQLQQQSQIQRKASRQSESRKQSIKASRNGGWFSCFRFPKCRLFK</sequence>
<protein>
    <submittedName>
        <fullName evidence="2">Uncharacterized protein</fullName>
    </submittedName>
</protein>
<feature type="compositionally biased region" description="Basic and acidic residues" evidence="1">
    <location>
        <begin position="179"/>
        <end position="194"/>
    </location>
</feature>
<feature type="compositionally biased region" description="Pro residues" evidence="1">
    <location>
        <begin position="300"/>
        <end position="312"/>
    </location>
</feature>
<dbReference type="AlphaFoldDB" id="V4M195"/>
<feature type="region of interest" description="Disordered" evidence="1">
    <location>
        <begin position="273"/>
        <end position="347"/>
    </location>
</feature>
<dbReference type="EMBL" id="KI517408">
    <property type="protein sequence ID" value="ESQ49899.1"/>
    <property type="molecule type" value="Genomic_DNA"/>
</dbReference>
<dbReference type="OrthoDB" id="676141at2759"/>
<feature type="compositionally biased region" description="Low complexity" evidence="1">
    <location>
        <begin position="16"/>
        <end position="32"/>
    </location>
</feature>
<evidence type="ECO:0000256" key="1">
    <source>
        <dbReference type="SAM" id="MobiDB-lite"/>
    </source>
</evidence>
<feature type="region of interest" description="Disordered" evidence="1">
    <location>
        <begin position="1"/>
        <end position="73"/>
    </location>
</feature>
<evidence type="ECO:0000313" key="2">
    <source>
        <dbReference type="EMBL" id="ESQ49899.1"/>
    </source>
</evidence>
<organism evidence="2 3">
    <name type="scientific">Eutrema salsugineum</name>
    <name type="common">Saltwater cress</name>
    <name type="synonym">Sisymbrium salsugineum</name>
    <dbReference type="NCBI Taxonomy" id="72664"/>
    <lineage>
        <taxon>Eukaryota</taxon>
        <taxon>Viridiplantae</taxon>
        <taxon>Streptophyta</taxon>
        <taxon>Embryophyta</taxon>
        <taxon>Tracheophyta</taxon>
        <taxon>Spermatophyta</taxon>
        <taxon>Magnoliopsida</taxon>
        <taxon>eudicotyledons</taxon>
        <taxon>Gunneridae</taxon>
        <taxon>Pentapetalae</taxon>
        <taxon>rosids</taxon>
        <taxon>malvids</taxon>
        <taxon>Brassicales</taxon>
        <taxon>Brassicaceae</taxon>
        <taxon>Eutremeae</taxon>
        <taxon>Eutrema</taxon>
    </lineage>
</organism>
<accession>V4M195</accession>
<proteinExistence type="predicted"/>
<feature type="compositionally biased region" description="Low complexity" evidence="1">
    <location>
        <begin position="241"/>
        <end position="252"/>
    </location>
</feature>
<feature type="compositionally biased region" description="Acidic residues" evidence="1">
    <location>
        <begin position="195"/>
        <end position="210"/>
    </location>
</feature>